<dbReference type="SUPFAM" id="SSF53474">
    <property type="entry name" value="alpha/beta-Hydrolases"/>
    <property type="match status" value="1"/>
</dbReference>
<dbReference type="Gene3D" id="3.40.50.1820">
    <property type="entry name" value="alpha/beta hydrolase"/>
    <property type="match status" value="1"/>
</dbReference>
<name>A0A5N6L5X0_9ROSI</name>
<dbReference type="PRINTS" id="PR00412">
    <property type="entry name" value="EPOXHYDRLASE"/>
</dbReference>
<evidence type="ECO:0000313" key="4">
    <source>
        <dbReference type="EMBL" id="KAB8659323.1"/>
    </source>
</evidence>
<comment type="caution">
    <text evidence="4">The sequence shown here is derived from an EMBL/GenBank/DDBJ whole genome shotgun (WGS) entry which is preliminary data.</text>
</comment>
<dbReference type="InterPro" id="IPR029058">
    <property type="entry name" value="AB_hydrolase_fold"/>
</dbReference>
<comment type="similarity">
    <text evidence="2">Belongs to the AB hydrolase superfamily. Epoxide hydrolase family.</text>
</comment>
<accession>A0A5N6L5X0</accession>
<dbReference type="PANTHER" id="PTHR43329">
    <property type="entry name" value="EPOXIDE HYDROLASE"/>
    <property type="match status" value="1"/>
</dbReference>
<gene>
    <name evidence="4" type="ORF">FH972_026212</name>
</gene>
<dbReference type="OrthoDB" id="1898037at2759"/>
<dbReference type="Proteomes" id="UP000327013">
    <property type="component" value="Unassembled WGS sequence"/>
</dbReference>
<evidence type="ECO:0000256" key="1">
    <source>
        <dbReference type="ARBA" id="ARBA00022801"/>
    </source>
</evidence>
<dbReference type="InterPro" id="IPR000073">
    <property type="entry name" value="AB_hydrolase_1"/>
</dbReference>
<reference evidence="4 5" key="1">
    <citation type="submission" date="2019-06" db="EMBL/GenBank/DDBJ databases">
        <title>A chromosomal-level reference genome of Carpinus fangiana (Coryloideae, Betulaceae).</title>
        <authorList>
            <person name="Yang X."/>
            <person name="Wang Z."/>
            <person name="Zhang L."/>
            <person name="Hao G."/>
            <person name="Liu J."/>
            <person name="Yang Y."/>
        </authorList>
    </citation>
    <scope>NUCLEOTIDE SEQUENCE [LARGE SCALE GENOMIC DNA]</scope>
    <source>
        <strain evidence="4">Cfa_2016G</strain>
        <tissue evidence="4">Leaf</tissue>
    </source>
</reference>
<dbReference type="GO" id="GO:0016787">
    <property type="term" value="F:hydrolase activity"/>
    <property type="evidence" value="ECO:0007669"/>
    <property type="project" value="UniProtKB-KW"/>
</dbReference>
<keyword evidence="1" id="KW-0378">Hydrolase</keyword>
<keyword evidence="5" id="KW-1185">Reference proteome</keyword>
<dbReference type="Pfam" id="PF00561">
    <property type="entry name" value="Abhydrolase_1"/>
    <property type="match status" value="1"/>
</dbReference>
<evidence type="ECO:0000313" key="5">
    <source>
        <dbReference type="Proteomes" id="UP000327013"/>
    </source>
</evidence>
<organism evidence="4 5">
    <name type="scientific">Carpinus fangiana</name>
    <dbReference type="NCBI Taxonomy" id="176857"/>
    <lineage>
        <taxon>Eukaryota</taxon>
        <taxon>Viridiplantae</taxon>
        <taxon>Streptophyta</taxon>
        <taxon>Embryophyta</taxon>
        <taxon>Tracheophyta</taxon>
        <taxon>Spermatophyta</taxon>
        <taxon>Magnoliopsida</taxon>
        <taxon>eudicotyledons</taxon>
        <taxon>Gunneridae</taxon>
        <taxon>Pentapetalae</taxon>
        <taxon>rosids</taxon>
        <taxon>fabids</taxon>
        <taxon>Fagales</taxon>
        <taxon>Betulaceae</taxon>
        <taxon>Carpinus</taxon>
    </lineage>
</organism>
<dbReference type="EMBL" id="VIBQ01000082">
    <property type="protein sequence ID" value="KAB8659323.1"/>
    <property type="molecule type" value="Genomic_DNA"/>
</dbReference>
<feature type="domain" description="AB hydrolase-1" evidence="3">
    <location>
        <begin position="34"/>
        <end position="135"/>
    </location>
</feature>
<protein>
    <recommendedName>
        <fullName evidence="3">AB hydrolase-1 domain-containing protein</fullName>
    </recommendedName>
</protein>
<dbReference type="InterPro" id="IPR000639">
    <property type="entry name" value="Epox_hydrolase-like"/>
</dbReference>
<evidence type="ECO:0000256" key="2">
    <source>
        <dbReference type="ARBA" id="ARBA00038334"/>
    </source>
</evidence>
<evidence type="ECO:0000259" key="3">
    <source>
        <dbReference type="Pfam" id="PF00561"/>
    </source>
</evidence>
<sequence length="332" mass="37278">MALQTAPKHAKFFKTVDGTNYAYLFYRPKFDQLPTLLLLHGFPSSTWDWRRLLPLLVTTGVGIVAPDLLGYGGTDKPTDPSAYRMKRMSGHMIELLDHEKLPKVIGVGHDWGSGLLSRMANYYPGYFIALTFMALPYVPPIPVDFDAFNKEAKALLGCEIFGYWPVFNSDDGAMRIEQAHDTFQSIVFAKEEEHQKAHAARAGGLDAWLKTGGTLPTYEWLSKEEMEIHAEILLGGGYTGPLNWYKQSMRGMNLEDEKGIPENARKLEVPTLFVACGRDVINNPILMLKMCDGWVRDLRVKVIDAGHWIILEAPTELAEVLKAFITDVTKQG</sequence>
<proteinExistence type="inferred from homology"/>
<dbReference type="AlphaFoldDB" id="A0A5N6L5X0"/>